<dbReference type="InterPro" id="IPR003660">
    <property type="entry name" value="HAMP_dom"/>
</dbReference>
<evidence type="ECO:0000256" key="4">
    <source>
        <dbReference type="ARBA" id="ARBA00029447"/>
    </source>
</evidence>
<dbReference type="CDD" id="cd06225">
    <property type="entry name" value="HAMP"/>
    <property type="match status" value="1"/>
</dbReference>
<evidence type="ECO:0000256" key="3">
    <source>
        <dbReference type="ARBA" id="ARBA00023224"/>
    </source>
</evidence>
<dbReference type="SMART" id="SM00283">
    <property type="entry name" value="MA"/>
    <property type="match status" value="1"/>
</dbReference>
<evidence type="ECO:0000259" key="7">
    <source>
        <dbReference type="PROSITE" id="PS50111"/>
    </source>
</evidence>
<feature type="domain" description="HAMP" evidence="8">
    <location>
        <begin position="212"/>
        <end position="264"/>
    </location>
</feature>
<dbReference type="InterPro" id="IPR004089">
    <property type="entry name" value="MCPsignal_dom"/>
</dbReference>
<keyword evidence="6" id="KW-0472">Membrane</keyword>
<dbReference type="PANTHER" id="PTHR32089:SF112">
    <property type="entry name" value="LYSOZYME-LIKE PROTEIN-RELATED"/>
    <property type="match status" value="1"/>
</dbReference>
<feature type="transmembrane region" description="Helical" evidence="6">
    <location>
        <begin position="189"/>
        <end position="210"/>
    </location>
</feature>
<reference evidence="9 10" key="1">
    <citation type="submission" date="2024-09" db="EMBL/GenBank/DDBJ databases">
        <authorList>
            <person name="Sun Q."/>
            <person name="Mori K."/>
        </authorList>
    </citation>
    <scope>NUCLEOTIDE SEQUENCE [LARGE SCALE GENOMIC DNA]</scope>
    <source>
        <strain evidence="9 10">TISTR 1856</strain>
    </source>
</reference>
<dbReference type="SMART" id="SM00304">
    <property type="entry name" value="HAMP"/>
    <property type="match status" value="1"/>
</dbReference>
<dbReference type="EMBL" id="JBHMDM010000007">
    <property type="protein sequence ID" value="MFB9377908.1"/>
    <property type="molecule type" value="Genomic_DNA"/>
</dbReference>
<comment type="caution">
    <text evidence="9">The sequence shown here is derived from an EMBL/GenBank/DDBJ whole genome shotgun (WGS) entry which is preliminary data.</text>
</comment>
<dbReference type="RefSeq" id="WP_380137699.1">
    <property type="nucleotide sequence ID" value="NZ_JBHLUI010000008.1"/>
</dbReference>
<feature type="domain" description="Methyl-accepting transducer" evidence="7">
    <location>
        <begin position="248"/>
        <end position="478"/>
    </location>
</feature>
<organism evidence="9 10">
    <name type="scientific">Kineococcus gynurae</name>
    <dbReference type="NCBI Taxonomy" id="452979"/>
    <lineage>
        <taxon>Bacteria</taxon>
        <taxon>Bacillati</taxon>
        <taxon>Actinomycetota</taxon>
        <taxon>Actinomycetes</taxon>
        <taxon>Kineosporiales</taxon>
        <taxon>Kineosporiaceae</taxon>
        <taxon>Kineococcus</taxon>
    </lineage>
</organism>
<evidence type="ECO:0000313" key="9">
    <source>
        <dbReference type="EMBL" id="MFB9377908.1"/>
    </source>
</evidence>
<comment type="similarity">
    <text evidence="4">Belongs to the methyl-accepting chemotaxis (MCP) protein family.</text>
</comment>
<name>A0ABV5LUY8_9ACTN</name>
<evidence type="ECO:0000256" key="2">
    <source>
        <dbReference type="ARBA" id="ARBA00022989"/>
    </source>
</evidence>
<sequence>MTRTSTIAARLLLLSAVGAVGVVSVGGIGVLSSHRQNSAQAELVAADRASALAERVDAAQARLRGDVMTSLVTTDAAQRQSAITDLGQDAIALRTALRDLAAVSTGDVRTQAEQLLTQTETVVTLGQRVVSLSNYEITDPGQTAAKAAMPAFAKEADILSAAVPEIVEAAAAEQQAAVDAAGSAKAQGLWSTVSASVVVTAVLALLALAITRALRRRLRSTVQILQDVAGGRLDRRGDVGQADEIGQMIAALNTALDKLAQMFAEVGRVSNEMSDSADDLTSVSGSLHESSGMMSSAIGEIASATNEASQVAADAVAAVEEAVGTVQGLAQSSSEIGDIVKVITSIAEQTNLLALNATIEAARAGEFGKGFAVVASEVKELASESARTSEGIIAKVAAAQQDAAAADTAIRTIRGVVERISDLQATVASAVEEQTATTREMMRSVEAIAAGPVGGTARRGSQNSGTAGRVAAAANALEQELRKFTV</sequence>
<evidence type="ECO:0000256" key="5">
    <source>
        <dbReference type="PROSITE-ProRule" id="PRU00284"/>
    </source>
</evidence>
<dbReference type="Gene3D" id="6.10.340.10">
    <property type="match status" value="1"/>
</dbReference>
<dbReference type="Proteomes" id="UP001589748">
    <property type="component" value="Unassembled WGS sequence"/>
</dbReference>
<dbReference type="PROSITE" id="PS50111">
    <property type="entry name" value="CHEMOTAXIS_TRANSDUC_2"/>
    <property type="match status" value="1"/>
</dbReference>
<dbReference type="Gene3D" id="1.10.287.950">
    <property type="entry name" value="Methyl-accepting chemotaxis protein"/>
    <property type="match status" value="1"/>
</dbReference>
<dbReference type="PANTHER" id="PTHR32089">
    <property type="entry name" value="METHYL-ACCEPTING CHEMOTAXIS PROTEIN MCPB"/>
    <property type="match status" value="1"/>
</dbReference>
<keyword evidence="3 5" id="KW-0807">Transducer</keyword>
<proteinExistence type="inferred from homology"/>
<evidence type="ECO:0000313" key="10">
    <source>
        <dbReference type="Proteomes" id="UP001589748"/>
    </source>
</evidence>
<dbReference type="Pfam" id="PF00672">
    <property type="entry name" value="HAMP"/>
    <property type="match status" value="1"/>
</dbReference>
<evidence type="ECO:0000256" key="1">
    <source>
        <dbReference type="ARBA" id="ARBA00022692"/>
    </source>
</evidence>
<keyword evidence="10" id="KW-1185">Reference proteome</keyword>
<dbReference type="PROSITE" id="PS50885">
    <property type="entry name" value="HAMP"/>
    <property type="match status" value="1"/>
</dbReference>
<evidence type="ECO:0000259" key="8">
    <source>
        <dbReference type="PROSITE" id="PS50885"/>
    </source>
</evidence>
<accession>A0ABV5LUY8</accession>
<keyword evidence="2 6" id="KW-1133">Transmembrane helix</keyword>
<dbReference type="Pfam" id="PF00015">
    <property type="entry name" value="MCPsignal"/>
    <property type="match status" value="1"/>
</dbReference>
<evidence type="ECO:0000256" key="6">
    <source>
        <dbReference type="SAM" id="Phobius"/>
    </source>
</evidence>
<gene>
    <name evidence="9" type="ORF">ACFFVI_13130</name>
</gene>
<keyword evidence="1 6" id="KW-0812">Transmembrane</keyword>
<protein>
    <submittedName>
        <fullName evidence="9">Methyl-accepting chemotaxis protein</fullName>
    </submittedName>
</protein>
<dbReference type="SUPFAM" id="SSF58104">
    <property type="entry name" value="Methyl-accepting chemotaxis protein (MCP) signaling domain"/>
    <property type="match status" value="1"/>
</dbReference>